<feature type="transmembrane region" description="Helical" evidence="2">
    <location>
        <begin position="410"/>
        <end position="429"/>
    </location>
</feature>
<name>A0ABP1FRE5_9CHLO</name>
<feature type="region of interest" description="Disordered" evidence="1">
    <location>
        <begin position="327"/>
        <end position="347"/>
    </location>
</feature>
<reference evidence="3 4" key="1">
    <citation type="submission" date="2024-06" db="EMBL/GenBank/DDBJ databases">
        <authorList>
            <person name="Kraege A."/>
            <person name="Thomma B."/>
        </authorList>
    </citation>
    <scope>NUCLEOTIDE SEQUENCE [LARGE SCALE GENOMIC DNA]</scope>
</reference>
<evidence type="ECO:0000256" key="1">
    <source>
        <dbReference type="SAM" id="MobiDB-lite"/>
    </source>
</evidence>
<keyword evidence="2" id="KW-1133">Transmembrane helix</keyword>
<organism evidence="3 4">
    <name type="scientific">Coccomyxa viridis</name>
    <dbReference type="NCBI Taxonomy" id="1274662"/>
    <lineage>
        <taxon>Eukaryota</taxon>
        <taxon>Viridiplantae</taxon>
        <taxon>Chlorophyta</taxon>
        <taxon>core chlorophytes</taxon>
        <taxon>Trebouxiophyceae</taxon>
        <taxon>Trebouxiophyceae incertae sedis</taxon>
        <taxon>Coccomyxaceae</taxon>
        <taxon>Coccomyxa</taxon>
    </lineage>
</organism>
<evidence type="ECO:0000313" key="4">
    <source>
        <dbReference type="Proteomes" id="UP001497392"/>
    </source>
</evidence>
<feature type="compositionally biased region" description="Polar residues" evidence="1">
    <location>
        <begin position="327"/>
        <end position="337"/>
    </location>
</feature>
<keyword evidence="2" id="KW-0472">Membrane</keyword>
<sequence>MGAGVVAYRTYNGKEPVAGWSYLARVRKALRKYSEAFLIGSDISSLLLRDLQTFLASDAQELPQSFKQLLRLAQSQDFQQSTTQVVAAAVKGAMEGSASSDSGSGDFLEKLIAALSTDKGSSLLTLAISVACKSSTSAWCEHQSRQDAASAEAGRPDNLQRLFNFAGTREGYHLTQSSIRTFVREGTSVYMDKLEGTNSYADMLEAITRPGNGPVADRLTKIFVREMVTSYFHKPKREEDSSSSRVEDVTHAYTSQRPIWQASTYAADAECQLSSTLQQPCLISSAAGDGAAALSSGSKSAALPLFADATSSSASLAADAVLQSSGPQLQQRSTAKQSGDEQHSSSSHWAQEIIKVVKVPEARMLMLSLAATSSAQGVRGAFLAVKDVMLGEVDSSGQLQSGLLQQQQKLYVLVGVMFLTVLFFARLACDYVPDFQVHT</sequence>
<accession>A0ABP1FRE5</accession>
<dbReference type="EMBL" id="CAXHTA020000005">
    <property type="protein sequence ID" value="CAL5221344.1"/>
    <property type="molecule type" value="Genomic_DNA"/>
</dbReference>
<evidence type="ECO:0000256" key="2">
    <source>
        <dbReference type="SAM" id="Phobius"/>
    </source>
</evidence>
<gene>
    <name evidence="3" type="primary">g3520</name>
    <name evidence="3" type="ORF">VP750_LOCUS3003</name>
</gene>
<protein>
    <submittedName>
        <fullName evidence="3">G3520 protein</fullName>
    </submittedName>
</protein>
<comment type="caution">
    <text evidence="3">The sequence shown here is derived from an EMBL/GenBank/DDBJ whole genome shotgun (WGS) entry which is preliminary data.</text>
</comment>
<keyword evidence="2" id="KW-0812">Transmembrane</keyword>
<dbReference type="Proteomes" id="UP001497392">
    <property type="component" value="Unassembled WGS sequence"/>
</dbReference>
<proteinExistence type="predicted"/>
<evidence type="ECO:0000313" key="3">
    <source>
        <dbReference type="EMBL" id="CAL5221344.1"/>
    </source>
</evidence>
<keyword evidence="4" id="KW-1185">Reference proteome</keyword>